<organism evidence="8 9">
    <name type="scientific">Pseudolycoriella hygida</name>
    <dbReference type="NCBI Taxonomy" id="35572"/>
    <lineage>
        <taxon>Eukaryota</taxon>
        <taxon>Metazoa</taxon>
        <taxon>Ecdysozoa</taxon>
        <taxon>Arthropoda</taxon>
        <taxon>Hexapoda</taxon>
        <taxon>Insecta</taxon>
        <taxon>Pterygota</taxon>
        <taxon>Neoptera</taxon>
        <taxon>Endopterygota</taxon>
        <taxon>Diptera</taxon>
        <taxon>Nematocera</taxon>
        <taxon>Sciaroidea</taxon>
        <taxon>Sciaridae</taxon>
        <taxon>Pseudolycoriella</taxon>
    </lineage>
</organism>
<dbReference type="EMBL" id="WJQU01000002">
    <property type="protein sequence ID" value="KAJ6640877.1"/>
    <property type="molecule type" value="Genomic_DNA"/>
</dbReference>
<evidence type="ECO:0000313" key="9">
    <source>
        <dbReference type="Proteomes" id="UP001151699"/>
    </source>
</evidence>
<dbReference type="PRINTS" id="PR00722">
    <property type="entry name" value="CHYMOTRYPSIN"/>
</dbReference>
<dbReference type="InterPro" id="IPR043504">
    <property type="entry name" value="Peptidase_S1_PA_chymotrypsin"/>
</dbReference>
<keyword evidence="2" id="KW-0378">Hydrolase</keyword>
<feature type="chain" id="PRO_5040137954" evidence="6">
    <location>
        <begin position="19"/>
        <end position="254"/>
    </location>
</feature>
<dbReference type="InterPro" id="IPR050430">
    <property type="entry name" value="Peptidase_S1"/>
</dbReference>
<evidence type="ECO:0000313" key="8">
    <source>
        <dbReference type="EMBL" id="KAJ6640877.1"/>
    </source>
</evidence>
<evidence type="ECO:0000256" key="4">
    <source>
        <dbReference type="ARBA" id="ARBA00023157"/>
    </source>
</evidence>
<evidence type="ECO:0000259" key="7">
    <source>
        <dbReference type="PROSITE" id="PS50240"/>
    </source>
</evidence>
<dbReference type="PANTHER" id="PTHR24276:SF91">
    <property type="entry name" value="AT26814P-RELATED"/>
    <property type="match status" value="1"/>
</dbReference>
<sequence>MLFRYILCFIGCVSQVFSDPIVGGTNAAFTKFTYQVSLEDDEGFHFCGGSIISSLWVLTAAHCIVNTNIIVVTGSVYQNAGVRHAVKSIIVHEYYNEITVENDVAVIELLYGIRFNKNTQPIKLSFRLPPSQTNLTTTGWGYQNESARISPNHLQMLAVKSITFSKCLQYEPIDPEEPLVKLIVGKNFCVQNPQGEGICNGDSGGGIVWNETLIGVISFGADKCAIGKPVVCSSIPAFRYWIEKTTGVQINEGI</sequence>
<dbReference type="GO" id="GO:0004252">
    <property type="term" value="F:serine-type endopeptidase activity"/>
    <property type="evidence" value="ECO:0007669"/>
    <property type="project" value="InterPro"/>
</dbReference>
<keyword evidence="4" id="KW-1015">Disulfide bond</keyword>
<feature type="domain" description="Peptidase S1" evidence="7">
    <location>
        <begin position="21"/>
        <end position="247"/>
    </location>
</feature>
<dbReference type="InterPro" id="IPR001314">
    <property type="entry name" value="Peptidase_S1A"/>
</dbReference>
<comment type="caution">
    <text evidence="8">The sequence shown here is derived from an EMBL/GenBank/DDBJ whole genome shotgun (WGS) entry which is preliminary data.</text>
</comment>
<dbReference type="PROSITE" id="PS50240">
    <property type="entry name" value="TRYPSIN_DOM"/>
    <property type="match status" value="1"/>
</dbReference>
<dbReference type="InterPro" id="IPR001254">
    <property type="entry name" value="Trypsin_dom"/>
</dbReference>
<dbReference type="SUPFAM" id="SSF50494">
    <property type="entry name" value="Trypsin-like serine proteases"/>
    <property type="match status" value="1"/>
</dbReference>
<dbReference type="InterPro" id="IPR018114">
    <property type="entry name" value="TRYPSIN_HIS"/>
</dbReference>
<evidence type="ECO:0000256" key="5">
    <source>
        <dbReference type="ARBA" id="ARBA00024195"/>
    </source>
</evidence>
<name>A0A9Q0N0T1_9DIPT</name>
<dbReference type="OrthoDB" id="60866at2759"/>
<protein>
    <submittedName>
        <fullName evidence="8">Chymotrypsin-like protease CTRL-1</fullName>
    </submittedName>
</protein>
<dbReference type="AlphaFoldDB" id="A0A9Q0N0T1"/>
<evidence type="ECO:0000256" key="6">
    <source>
        <dbReference type="SAM" id="SignalP"/>
    </source>
</evidence>
<dbReference type="PANTHER" id="PTHR24276">
    <property type="entry name" value="POLYSERASE-RELATED"/>
    <property type="match status" value="1"/>
</dbReference>
<evidence type="ECO:0000256" key="1">
    <source>
        <dbReference type="ARBA" id="ARBA00022670"/>
    </source>
</evidence>
<dbReference type="PROSITE" id="PS00134">
    <property type="entry name" value="TRYPSIN_HIS"/>
    <property type="match status" value="1"/>
</dbReference>
<feature type="signal peptide" evidence="6">
    <location>
        <begin position="1"/>
        <end position="18"/>
    </location>
</feature>
<keyword evidence="6" id="KW-0732">Signal</keyword>
<dbReference type="InterPro" id="IPR009003">
    <property type="entry name" value="Peptidase_S1_PA"/>
</dbReference>
<dbReference type="FunFam" id="2.40.10.10:FF:000068">
    <property type="entry name" value="transmembrane protease serine 2"/>
    <property type="match status" value="1"/>
</dbReference>
<reference evidence="8" key="1">
    <citation type="submission" date="2022-07" db="EMBL/GenBank/DDBJ databases">
        <authorList>
            <person name="Trinca V."/>
            <person name="Uliana J.V.C."/>
            <person name="Torres T.T."/>
            <person name="Ward R.J."/>
            <person name="Monesi N."/>
        </authorList>
    </citation>
    <scope>NUCLEOTIDE SEQUENCE</scope>
    <source>
        <strain evidence="8">HSMRA1968</strain>
        <tissue evidence="8">Whole embryos</tissue>
    </source>
</reference>
<accession>A0A9Q0N0T1</accession>
<dbReference type="Pfam" id="PF00089">
    <property type="entry name" value="Trypsin"/>
    <property type="match status" value="1"/>
</dbReference>
<evidence type="ECO:0000256" key="2">
    <source>
        <dbReference type="ARBA" id="ARBA00022801"/>
    </source>
</evidence>
<dbReference type="Gene3D" id="2.40.10.10">
    <property type="entry name" value="Trypsin-like serine proteases"/>
    <property type="match status" value="1"/>
</dbReference>
<gene>
    <name evidence="8" type="primary">CTRL</name>
    <name evidence="8" type="ORF">Bhyg_05810</name>
</gene>
<dbReference type="SMART" id="SM00020">
    <property type="entry name" value="Tryp_SPc"/>
    <property type="match status" value="1"/>
</dbReference>
<keyword evidence="3" id="KW-0720">Serine protease</keyword>
<comment type="similarity">
    <text evidence="5">Belongs to the peptidase S1 family. CLIP subfamily.</text>
</comment>
<keyword evidence="1 8" id="KW-0645">Protease</keyword>
<dbReference type="GO" id="GO:0006508">
    <property type="term" value="P:proteolysis"/>
    <property type="evidence" value="ECO:0007669"/>
    <property type="project" value="UniProtKB-KW"/>
</dbReference>
<dbReference type="Proteomes" id="UP001151699">
    <property type="component" value="Chromosome B"/>
</dbReference>
<keyword evidence="9" id="KW-1185">Reference proteome</keyword>
<dbReference type="CDD" id="cd00190">
    <property type="entry name" value="Tryp_SPc"/>
    <property type="match status" value="1"/>
</dbReference>
<proteinExistence type="inferred from homology"/>
<evidence type="ECO:0000256" key="3">
    <source>
        <dbReference type="ARBA" id="ARBA00022825"/>
    </source>
</evidence>